<keyword evidence="2" id="KW-1185">Reference proteome</keyword>
<feature type="non-terminal residue" evidence="1">
    <location>
        <position position="1"/>
    </location>
</feature>
<evidence type="ECO:0000313" key="2">
    <source>
        <dbReference type="Proteomes" id="UP000772618"/>
    </source>
</evidence>
<protein>
    <submittedName>
        <fullName evidence="1">Uncharacterized protein</fullName>
    </submittedName>
</protein>
<gene>
    <name evidence="1" type="ORF">KK060_22580</name>
</gene>
<proteinExistence type="predicted"/>
<reference evidence="1 2" key="1">
    <citation type="submission" date="2021-05" db="EMBL/GenBank/DDBJ databases">
        <title>A Polyphasic approach of four new species of the genus Ohtaekwangia: Ohtaekwangia histidinii sp. nov., Ohtaekwangia cretensis sp. nov., Ohtaekwangia indiensis sp. nov., Ohtaekwangia reichenbachii sp. nov. from diverse environment.</title>
        <authorList>
            <person name="Octaviana S."/>
        </authorList>
    </citation>
    <scope>NUCLEOTIDE SEQUENCE [LARGE SCALE GENOMIC DNA]</scope>
    <source>
        <strain evidence="1 2">PWU20</strain>
    </source>
</reference>
<dbReference type="Proteomes" id="UP000772618">
    <property type="component" value="Unassembled WGS sequence"/>
</dbReference>
<name>A0ABS5VXF7_9BACT</name>
<comment type="caution">
    <text evidence="1">The sequence shown here is derived from an EMBL/GenBank/DDBJ whole genome shotgun (WGS) entry which is preliminary data.</text>
</comment>
<evidence type="ECO:0000313" key="1">
    <source>
        <dbReference type="EMBL" id="MBT1706095.1"/>
    </source>
</evidence>
<organism evidence="1 2">
    <name type="scientific">Chryseosolibacter indicus</name>
    <dbReference type="NCBI Taxonomy" id="2782351"/>
    <lineage>
        <taxon>Bacteria</taxon>
        <taxon>Pseudomonadati</taxon>
        <taxon>Bacteroidota</taxon>
        <taxon>Cytophagia</taxon>
        <taxon>Cytophagales</taxon>
        <taxon>Chryseotaleaceae</taxon>
        <taxon>Chryseosolibacter</taxon>
    </lineage>
</organism>
<dbReference type="EMBL" id="JAHESD010000083">
    <property type="protein sequence ID" value="MBT1706095.1"/>
    <property type="molecule type" value="Genomic_DNA"/>
</dbReference>
<accession>A0ABS5VXF7</accession>
<dbReference type="RefSeq" id="WP_254156986.1">
    <property type="nucleotide sequence ID" value="NZ_JAHESD010000083.1"/>
</dbReference>
<sequence>MRTVCVRKRSQFHADISHARCSHGAGIVHFEAYNPDMGSLNRALLTLKTLDFVPHTDCNLFDFSCLKIHL</sequence>